<dbReference type="PATRIC" id="fig|285473.5.peg.2042"/>
<evidence type="ECO:0000256" key="1">
    <source>
        <dbReference type="SAM" id="MobiDB-lite"/>
    </source>
</evidence>
<protein>
    <submittedName>
        <fullName evidence="2">Uncharacterized protein</fullName>
    </submittedName>
</protein>
<evidence type="ECO:0000313" key="2">
    <source>
        <dbReference type="EMBL" id="AOT59131.1"/>
    </source>
</evidence>
<gene>
    <name evidence="2" type="ORF">A4G23_01963</name>
</gene>
<dbReference type="GeneID" id="91403518"/>
<dbReference type="Proteomes" id="UP000095349">
    <property type="component" value="Chromosome"/>
</dbReference>
<evidence type="ECO:0000313" key="3">
    <source>
        <dbReference type="Proteomes" id="UP000095349"/>
    </source>
</evidence>
<dbReference type="AlphaFoldDB" id="A0A1D8G107"/>
<keyword evidence="3" id="KW-1185">Reference proteome</keyword>
<organism evidence="2 3">
    <name type="scientific">Streptomyces rubrolavendulae</name>
    <dbReference type="NCBI Taxonomy" id="285473"/>
    <lineage>
        <taxon>Bacteria</taxon>
        <taxon>Bacillati</taxon>
        <taxon>Actinomycetota</taxon>
        <taxon>Actinomycetes</taxon>
        <taxon>Kitasatosporales</taxon>
        <taxon>Streptomycetaceae</taxon>
        <taxon>Streptomyces</taxon>
    </lineage>
</organism>
<dbReference type="KEGG" id="srn:A4G23_01963"/>
<dbReference type="STRING" id="285473.A4G23_01963"/>
<feature type="region of interest" description="Disordered" evidence="1">
    <location>
        <begin position="1"/>
        <end position="63"/>
    </location>
</feature>
<sequence length="153" mass="15976">MSWDEWEQLKTAAAERRSTRTQLNQLPAEDPFGGGGGGPSGELRTQRRAWTQAGEGVSGLKGDIGKGLKSLEDGQAGVADTSGCASAAAQKEVYDSWKAYLGKVSGRCGTLGGLLERAGRDLTMTDQAIGEEIAKAKVQYADTEAVGGQAKGR</sequence>
<accession>A0A1D8G107</accession>
<dbReference type="EMBL" id="CP017316">
    <property type="protein sequence ID" value="AOT59131.1"/>
    <property type="molecule type" value="Genomic_DNA"/>
</dbReference>
<dbReference type="RefSeq" id="WP_031131141.1">
    <property type="nucleotide sequence ID" value="NZ_CP017316.1"/>
</dbReference>
<dbReference type="OrthoDB" id="4313977at2"/>
<proteinExistence type="predicted"/>
<reference evidence="2 3" key="1">
    <citation type="submission" date="2016-09" db="EMBL/GenBank/DDBJ databases">
        <title>Streptomyces rubrolavendulae MJM4426 Genome sequencing and assembly.</title>
        <authorList>
            <person name="Kim J.-G."/>
        </authorList>
    </citation>
    <scope>NUCLEOTIDE SEQUENCE [LARGE SCALE GENOMIC DNA]</scope>
    <source>
        <strain evidence="2 3">MJM4426</strain>
    </source>
</reference>
<name>A0A1D8G107_9ACTN</name>